<evidence type="ECO:0000313" key="2">
    <source>
        <dbReference type="Proteomes" id="UP000007947"/>
    </source>
</evidence>
<keyword evidence="2" id="KW-1185">Reference proteome</keyword>
<evidence type="ECO:0000313" key="1">
    <source>
        <dbReference type="EMBL" id="BAK37673.1"/>
    </source>
</evidence>
<accession>F5XEC5</accession>
<protein>
    <submittedName>
        <fullName evidence="1">Uncharacterized protein</fullName>
    </submittedName>
</protein>
<dbReference type="HOGENOM" id="CLU_1538094_0_0_11"/>
<dbReference type="eggNOG" id="ENOG5030P9J">
    <property type="taxonomic scope" value="Bacteria"/>
</dbReference>
<sequence length="171" mass="18515">MAICFELVLNFGDNVEAAQAAARTDTKPWVLNAGGHRIPLHRPLLSTLGSNIELTILPVAVGWGVGLDGSLPRFPLTAAEFTELGHHLYDLLAQLDGYVTAKVGWDVEALLDPAELKAEWSQELADGSLDGLVISDSLRGELELSDNYVPFQPGYCWIPYRGEVPSSLTAD</sequence>
<dbReference type="KEGG" id="mph:MLP_46590"/>
<dbReference type="EMBL" id="AP012204">
    <property type="protein sequence ID" value="BAK37673.1"/>
    <property type="molecule type" value="Genomic_DNA"/>
</dbReference>
<dbReference type="RefSeq" id="WP_013865502.1">
    <property type="nucleotide sequence ID" value="NC_015635.1"/>
</dbReference>
<dbReference type="Proteomes" id="UP000007947">
    <property type="component" value="Chromosome"/>
</dbReference>
<gene>
    <name evidence="1" type="ordered locus">MLP_46590</name>
</gene>
<reference evidence="1 2" key="1">
    <citation type="submission" date="2011-05" db="EMBL/GenBank/DDBJ databases">
        <title>Whole genome sequence of Microlunatus phosphovorus NM-1.</title>
        <authorList>
            <person name="Hosoyama A."/>
            <person name="Sasaki K."/>
            <person name="Harada T."/>
            <person name="Igarashi R."/>
            <person name="Kawakoshi A."/>
            <person name="Sasagawa M."/>
            <person name="Fukada J."/>
            <person name="Nakamura S."/>
            <person name="Katano Y."/>
            <person name="Hanada S."/>
            <person name="Kamagata Y."/>
            <person name="Nakamura N."/>
            <person name="Yamazaki S."/>
            <person name="Fujita N."/>
        </authorList>
    </citation>
    <scope>NUCLEOTIDE SEQUENCE [LARGE SCALE GENOMIC DNA]</scope>
    <source>
        <strain evidence="2">ATCC 700054 / DSM 10555 / JCM 9379 / NBRC 101784 / NCIMB 13414 / VKM Ac-1990 / NM-1</strain>
    </source>
</reference>
<name>F5XEC5_MICPN</name>
<organism evidence="1 2">
    <name type="scientific">Microlunatus phosphovorus (strain ATCC 700054 / DSM 10555 / JCM 9379 / NBRC 101784 / NCIMB 13414 / VKM Ac-1990 / NM-1)</name>
    <dbReference type="NCBI Taxonomy" id="1032480"/>
    <lineage>
        <taxon>Bacteria</taxon>
        <taxon>Bacillati</taxon>
        <taxon>Actinomycetota</taxon>
        <taxon>Actinomycetes</taxon>
        <taxon>Propionibacteriales</taxon>
        <taxon>Propionibacteriaceae</taxon>
        <taxon>Microlunatus</taxon>
    </lineage>
</organism>
<dbReference type="AlphaFoldDB" id="F5XEC5"/>
<dbReference type="OrthoDB" id="454565at2"/>
<proteinExistence type="predicted"/>